<sequence length="394" mass="43205">MQAALHVLLFLLALPPILACAYIALLTLLSARLRPPPPGGQQLRFDILVPAHDEEQVIARTVASLRKLEWPAEQYRIVVIADNCTDQTASVAREHGATVFERHDASRRGKGYALQFGMSRSAMDGFADAVVVIDADTVTTPNLLAAFASRIADGASAMQANYGVLNPNDSWRTRTITIAYGAFHAVRSRARERLGVSCGLRGNGMGFTRELLNRLPFTLQSMAEDLEYGIVLGLEGVRVHYVDEAEANAELLPSAAGSDTQRHRWEGGRFAVARAYTGRLLARAVKPRGALASDLALDLLTPPLGYIGLQVMLVAVLATLASIWQPAFLAWLWACVAMILVLAAHILRGWQLCPLGPSALLDLTRAPFFVLWKLGALFRHRRNKAWVKTRRLDE</sequence>
<dbReference type="PANTHER" id="PTHR43630">
    <property type="entry name" value="POLY-BETA-1,6-N-ACETYL-D-GLUCOSAMINE SYNTHASE"/>
    <property type="match status" value="1"/>
</dbReference>
<evidence type="ECO:0000256" key="1">
    <source>
        <dbReference type="ARBA" id="ARBA00006739"/>
    </source>
</evidence>
<protein>
    <submittedName>
        <fullName evidence="5">Glycosyltransferase family 2 protein</fullName>
    </submittedName>
</protein>
<gene>
    <name evidence="5" type="ORF">GCM10009097_22800</name>
</gene>
<name>A0ABN1BT93_9BURK</name>
<evidence type="ECO:0000256" key="2">
    <source>
        <dbReference type="ARBA" id="ARBA00022676"/>
    </source>
</evidence>
<dbReference type="InterPro" id="IPR029044">
    <property type="entry name" value="Nucleotide-diphossugar_trans"/>
</dbReference>
<organism evidence="5 6">
    <name type="scientific">Pigmentiphaga daeguensis</name>
    <dbReference type="NCBI Taxonomy" id="414049"/>
    <lineage>
        <taxon>Bacteria</taxon>
        <taxon>Pseudomonadati</taxon>
        <taxon>Pseudomonadota</taxon>
        <taxon>Betaproteobacteria</taxon>
        <taxon>Burkholderiales</taxon>
        <taxon>Alcaligenaceae</taxon>
        <taxon>Pigmentiphaga</taxon>
    </lineage>
</organism>
<keyword evidence="6" id="KW-1185">Reference proteome</keyword>
<proteinExistence type="inferred from homology"/>
<dbReference type="EMBL" id="BAAAEN010000007">
    <property type="protein sequence ID" value="GAA0505188.1"/>
    <property type="molecule type" value="Genomic_DNA"/>
</dbReference>
<evidence type="ECO:0000256" key="3">
    <source>
        <dbReference type="ARBA" id="ARBA00022679"/>
    </source>
</evidence>
<feature type="transmembrane region" description="Helical" evidence="4">
    <location>
        <begin position="328"/>
        <end position="347"/>
    </location>
</feature>
<dbReference type="CDD" id="cd06438">
    <property type="entry name" value="EpsO_like"/>
    <property type="match status" value="1"/>
</dbReference>
<accession>A0ABN1BT93</accession>
<feature type="transmembrane region" description="Helical" evidence="4">
    <location>
        <begin position="303"/>
        <end position="321"/>
    </location>
</feature>
<dbReference type="PANTHER" id="PTHR43630:SF1">
    <property type="entry name" value="POLY-BETA-1,6-N-ACETYL-D-GLUCOSAMINE SYNTHASE"/>
    <property type="match status" value="1"/>
</dbReference>
<keyword evidence="4" id="KW-0472">Membrane</keyword>
<keyword evidence="3" id="KW-0808">Transferase</keyword>
<keyword evidence="4" id="KW-1133">Transmembrane helix</keyword>
<dbReference type="Pfam" id="PF13641">
    <property type="entry name" value="Glyco_tranf_2_3"/>
    <property type="match status" value="1"/>
</dbReference>
<evidence type="ECO:0000313" key="5">
    <source>
        <dbReference type="EMBL" id="GAA0505188.1"/>
    </source>
</evidence>
<keyword evidence="4" id="KW-0812">Transmembrane</keyword>
<evidence type="ECO:0000256" key="4">
    <source>
        <dbReference type="SAM" id="Phobius"/>
    </source>
</evidence>
<dbReference type="Proteomes" id="UP001501706">
    <property type="component" value="Unassembled WGS sequence"/>
</dbReference>
<evidence type="ECO:0000313" key="6">
    <source>
        <dbReference type="Proteomes" id="UP001501706"/>
    </source>
</evidence>
<dbReference type="RefSeq" id="WP_343927568.1">
    <property type="nucleotide sequence ID" value="NZ_BAAAEN010000007.1"/>
</dbReference>
<keyword evidence="2" id="KW-0328">Glycosyltransferase</keyword>
<dbReference type="Gene3D" id="3.90.550.10">
    <property type="entry name" value="Spore Coat Polysaccharide Biosynthesis Protein SpsA, Chain A"/>
    <property type="match status" value="1"/>
</dbReference>
<comment type="similarity">
    <text evidence="1">Belongs to the glycosyltransferase 2 family.</text>
</comment>
<comment type="caution">
    <text evidence="5">The sequence shown here is derived from an EMBL/GenBank/DDBJ whole genome shotgun (WGS) entry which is preliminary data.</text>
</comment>
<dbReference type="SUPFAM" id="SSF53448">
    <property type="entry name" value="Nucleotide-diphospho-sugar transferases"/>
    <property type="match status" value="1"/>
</dbReference>
<feature type="transmembrane region" description="Helical" evidence="4">
    <location>
        <begin position="359"/>
        <end position="378"/>
    </location>
</feature>
<reference evidence="5 6" key="1">
    <citation type="journal article" date="2019" name="Int. J. Syst. Evol. Microbiol.">
        <title>The Global Catalogue of Microorganisms (GCM) 10K type strain sequencing project: providing services to taxonomists for standard genome sequencing and annotation.</title>
        <authorList>
            <consortium name="The Broad Institute Genomics Platform"/>
            <consortium name="The Broad Institute Genome Sequencing Center for Infectious Disease"/>
            <person name="Wu L."/>
            <person name="Ma J."/>
        </authorList>
    </citation>
    <scope>NUCLEOTIDE SEQUENCE [LARGE SCALE GENOMIC DNA]</scope>
    <source>
        <strain evidence="5 6">JCM 14330</strain>
    </source>
</reference>